<organism evidence="2 3">
    <name type="scientific">Falseniella ignava CCUG 37419</name>
    <dbReference type="NCBI Taxonomy" id="883112"/>
    <lineage>
        <taxon>Bacteria</taxon>
        <taxon>Bacillati</taxon>
        <taxon>Bacillota</taxon>
        <taxon>Bacilli</taxon>
        <taxon>Lactobacillales</taxon>
        <taxon>Aerococcaceae</taxon>
        <taxon>Falseniella</taxon>
    </lineage>
</organism>
<protein>
    <submittedName>
        <fullName evidence="2">Uncharacterized protein</fullName>
    </submittedName>
</protein>
<dbReference type="InterPro" id="IPR013785">
    <property type="entry name" value="Aldolase_TIM"/>
</dbReference>
<dbReference type="STRING" id="883112.HMPREF9707_00968"/>
<dbReference type="InterPro" id="IPR000652">
    <property type="entry name" value="Triosephosphate_isomerase"/>
</dbReference>
<dbReference type="PATRIC" id="fig|883112.3.peg.965"/>
<evidence type="ECO:0000313" key="3">
    <source>
        <dbReference type="Proteomes" id="UP000005147"/>
    </source>
</evidence>
<keyword evidence="1" id="KW-0413">Isomerase</keyword>
<evidence type="ECO:0000256" key="1">
    <source>
        <dbReference type="ARBA" id="ARBA00023235"/>
    </source>
</evidence>
<dbReference type="RefSeq" id="WP_006701615.1">
    <property type="nucleotide sequence ID" value="NZ_JH932301.1"/>
</dbReference>
<dbReference type="EMBL" id="AGZE01000026">
    <property type="protein sequence ID" value="EKB55781.1"/>
    <property type="molecule type" value="Genomic_DNA"/>
</dbReference>
<dbReference type="NCBIfam" id="NF003302">
    <property type="entry name" value="PRK04302.1"/>
    <property type="match status" value="1"/>
</dbReference>
<sequence length="236" mass="25362">MTDKVKAPFFVFNPKSYLYGDTLLEMAIEADQLAGKHPECTFFVTCPYSDIQNIAKHTENIIVTAQHLDGISPGRGMGKVLPDSIYNAGARATFLNHAENPLSFSELVQSINKADELNIITIVCADSIKEAKAIATLEPDIILCEPTELIGTGQTSDKEYVLTTNKIVKDISPNILVMQAAGISSAQDVYDVIKLGADGTGCTSGIVKAPDPKAMLKDMFEAAIKAYQEGDSDGSI</sequence>
<name>K1LMC9_9LACT</name>
<dbReference type="eggNOG" id="COG0149">
    <property type="taxonomic scope" value="Bacteria"/>
</dbReference>
<dbReference type="HOGENOM" id="CLU_104921_0_0_9"/>
<dbReference type="Gene3D" id="3.20.20.70">
    <property type="entry name" value="Aldolase class I"/>
    <property type="match status" value="1"/>
</dbReference>
<dbReference type="SUPFAM" id="SSF51351">
    <property type="entry name" value="Triosephosphate isomerase (TIM)"/>
    <property type="match status" value="1"/>
</dbReference>
<dbReference type="InterPro" id="IPR035990">
    <property type="entry name" value="TIM_sf"/>
</dbReference>
<evidence type="ECO:0000313" key="2">
    <source>
        <dbReference type="EMBL" id="EKB55781.1"/>
    </source>
</evidence>
<dbReference type="AlphaFoldDB" id="K1LMC9"/>
<gene>
    <name evidence="2" type="ORF">HMPREF9707_00968</name>
</gene>
<reference evidence="2 3" key="1">
    <citation type="submission" date="2012-07" db="EMBL/GenBank/DDBJ databases">
        <title>The Genome Sequence of Facklamia ignava CCUG 37419.</title>
        <authorList>
            <consortium name="The Broad Institute Genome Sequencing Platform"/>
            <person name="Earl A."/>
            <person name="Ward D."/>
            <person name="Feldgarden M."/>
            <person name="Gevers D."/>
            <person name="Huys G."/>
            <person name="Walker B."/>
            <person name="Young S.K."/>
            <person name="Zeng Q."/>
            <person name="Gargeya S."/>
            <person name="Fitzgerald M."/>
            <person name="Haas B."/>
            <person name="Abouelleil A."/>
            <person name="Alvarado L."/>
            <person name="Arachchi H.M."/>
            <person name="Berlin A.M."/>
            <person name="Chapman S.B."/>
            <person name="Goldberg J."/>
            <person name="Griggs A."/>
            <person name="Gujja S."/>
            <person name="Hansen M."/>
            <person name="Howarth C."/>
            <person name="Imamovic A."/>
            <person name="Larimer J."/>
            <person name="McCowen C."/>
            <person name="Montmayeur A."/>
            <person name="Murphy C."/>
            <person name="Neiman D."/>
            <person name="Pearson M."/>
            <person name="Priest M."/>
            <person name="Roberts A."/>
            <person name="Saif S."/>
            <person name="Shea T."/>
            <person name="Sisk P."/>
            <person name="Sykes S."/>
            <person name="Wortman J."/>
            <person name="Nusbaum C."/>
            <person name="Birren B."/>
        </authorList>
    </citation>
    <scope>NUCLEOTIDE SEQUENCE [LARGE SCALE GENOMIC DNA]</scope>
    <source>
        <strain evidence="2 3">CCUG 37419</strain>
    </source>
</reference>
<dbReference type="Proteomes" id="UP000005147">
    <property type="component" value="Unassembled WGS sequence"/>
</dbReference>
<accession>K1LMC9</accession>
<keyword evidence="3" id="KW-1185">Reference proteome</keyword>
<comment type="caution">
    <text evidence="2">The sequence shown here is derived from an EMBL/GenBank/DDBJ whole genome shotgun (WGS) entry which is preliminary data.</text>
</comment>
<dbReference type="Pfam" id="PF00121">
    <property type="entry name" value="TIM"/>
    <property type="match status" value="1"/>
</dbReference>
<proteinExistence type="predicted"/>
<dbReference type="GO" id="GO:0004807">
    <property type="term" value="F:triose-phosphate isomerase activity"/>
    <property type="evidence" value="ECO:0007669"/>
    <property type="project" value="InterPro"/>
</dbReference>
<dbReference type="PROSITE" id="PS51440">
    <property type="entry name" value="TIM_2"/>
    <property type="match status" value="1"/>
</dbReference>